<sequence>MIRFRSIPFIIYILFIQSCSKIEVTEKFKDGKVKEECQFNGPYKNGICKGFFNNGDLEYLVNFKNDTLHGLSKFFHENGSIHWEVIFEKGKKNGEVKYYDKEGNIYQVSTFKENQLTGNSFSYYSNGNLKTKMTYTNGLLHGFYYSYFENGQKEIISKWEKGEQIEFCEYNEEGKLINHLIKYDLIRKDGQLIIKVTNQRFDFVGLRQGILNSNGDFELQRKYFSENGIFVVEIPDEDFSKDAYYFTLFEVEAFENDPDEGTIKSKVEFQYYLEKDK</sequence>
<reference evidence="2" key="1">
    <citation type="journal article" date="2019" name="Int. J. Syst. Evol. Microbiol.">
        <title>The Global Catalogue of Microorganisms (GCM) 10K type strain sequencing project: providing services to taxonomists for standard genome sequencing and annotation.</title>
        <authorList>
            <consortium name="The Broad Institute Genomics Platform"/>
            <consortium name="The Broad Institute Genome Sequencing Center for Infectious Disease"/>
            <person name="Wu L."/>
            <person name="Ma J."/>
        </authorList>
    </citation>
    <scope>NUCLEOTIDE SEQUENCE [LARGE SCALE GENOMIC DNA]</scope>
    <source>
        <strain evidence="2">CECT 8551</strain>
    </source>
</reference>
<dbReference type="Gene3D" id="2.20.110.10">
    <property type="entry name" value="Histone H3 K4-specific methyltransferase SET7/9 N-terminal domain"/>
    <property type="match status" value="2"/>
</dbReference>
<name>A0ABV8EQJ6_9BACT</name>
<evidence type="ECO:0000313" key="2">
    <source>
        <dbReference type="Proteomes" id="UP001595766"/>
    </source>
</evidence>
<dbReference type="InterPro" id="IPR011652">
    <property type="entry name" value="MORN_2"/>
</dbReference>
<dbReference type="SUPFAM" id="SSF82185">
    <property type="entry name" value="Histone H3 K4-specific methyltransferase SET7/9 N-terminal domain"/>
    <property type="match status" value="1"/>
</dbReference>
<accession>A0ABV8EQJ6</accession>
<proteinExistence type="predicted"/>
<evidence type="ECO:0000313" key="1">
    <source>
        <dbReference type="EMBL" id="MFC3977940.1"/>
    </source>
</evidence>
<organism evidence="1 2">
    <name type="scientific">Belliella kenyensis</name>
    <dbReference type="NCBI Taxonomy" id="1472724"/>
    <lineage>
        <taxon>Bacteria</taxon>
        <taxon>Pseudomonadati</taxon>
        <taxon>Bacteroidota</taxon>
        <taxon>Cytophagia</taxon>
        <taxon>Cytophagales</taxon>
        <taxon>Cyclobacteriaceae</taxon>
        <taxon>Belliella</taxon>
    </lineage>
</organism>
<dbReference type="Pfam" id="PF07661">
    <property type="entry name" value="MORN_2"/>
    <property type="match status" value="4"/>
</dbReference>
<keyword evidence="2" id="KW-1185">Reference proteome</keyword>
<protein>
    <submittedName>
        <fullName evidence="1">Toxin-antitoxin system YwqK family antitoxin</fullName>
    </submittedName>
</protein>
<comment type="caution">
    <text evidence="1">The sequence shown here is derived from an EMBL/GenBank/DDBJ whole genome shotgun (WGS) entry which is preliminary data.</text>
</comment>
<dbReference type="Proteomes" id="UP001595766">
    <property type="component" value="Unassembled WGS sequence"/>
</dbReference>
<gene>
    <name evidence="1" type="ORF">ACFOUP_16265</name>
</gene>
<dbReference type="RefSeq" id="WP_241297677.1">
    <property type="nucleotide sequence ID" value="NZ_JAKZGR010000032.1"/>
</dbReference>
<dbReference type="EMBL" id="JBHSAV010000087">
    <property type="protein sequence ID" value="MFC3977940.1"/>
    <property type="molecule type" value="Genomic_DNA"/>
</dbReference>
<dbReference type="PROSITE" id="PS51257">
    <property type="entry name" value="PROKAR_LIPOPROTEIN"/>
    <property type="match status" value="1"/>
</dbReference>